<accession>A0AAD4YR54</accession>
<keyword evidence="2" id="KW-1185">Reference proteome</keyword>
<gene>
    <name evidence="1" type="ORF">L3X38_038018</name>
</gene>
<organism evidence="1 2">
    <name type="scientific">Prunus dulcis</name>
    <name type="common">Almond</name>
    <name type="synonym">Amygdalus dulcis</name>
    <dbReference type="NCBI Taxonomy" id="3755"/>
    <lineage>
        <taxon>Eukaryota</taxon>
        <taxon>Viridiplantae</taxon>
        <taxon>Streptophyta</taxon>
        <taxon>Embryophyta</taxon>
        <taxon>Tracheophyta</taxon>
        <taxon>Spermatophyta</taxon>
        <taxon>Magnoliopsida</taxon>
        <taxon>eudicotyledons</taxon>
        <taxon>Gunneridae</taxon>
        <taxon>Pentapetalae</taxon>
        <taxon>rosids</taxon>
        <taxon>fabids</taxon>
        <taxon>Rosales</taxon>
        <taxon>Rosaceae</taxon>
        <taxon>Amygdaloideae</taxon>
        <taxon>Amygdaleae</taxon>
        <taxon>Prunus</taxon>
    </lineage>
</organism>
<dbReference type="AlphaFoldDB" id="A0AAD4YR54"/>
<dbReference type="EMBL" id="JAJFAZ020000007">
    <property type="protein sequence ID" value="KAI5318310.1"/>
    <property type="molecule type" value="Genomic_DNA"/>
</dbReference>
<proteinExistence type="predicted"/>
<evidence type="ECO:0000313" key="2">
    <source>
        <dbReference type="Proteomes" id="UP001054821"/>
    </source>
</evidence>
<protein>
    <submittedName>
        <fullName evidence="1">Uncharacterized protein</fullName>
    </submittedName>
</protein>
<dbReference type="Proteomes" id="UP001054821">
    <property type="component" value="Chromosome 7"/>
</dbReference>
<evidence type="ECO:0000313" key="1">
    <source>
        <dbReference type="EMBL" id="KAI5318310.1"/>
    </source>
</evidence>
<sequence length="212" mass="23908">MFSAINARLDQIFRTGDSVSSTFNGGRGRTFGSGFNILNSSTSYLPKMVKLDFPHFNGLEDLTRDAQLCFQVMKEENSITTWTTFKQGLHNRNEEIKDFATVVMRSLVLVIGEKNYFSLKVAGQMKKMTLKMQILMKWNWVKKYFLKYLFVLFMVDSGSTHNFLSNKVAKKASVNATGYGKFKVSITNGEMLTSVGLCKGGVHANPRSSHHC</sequence>
<name>A0AAD4YR54_PRUDU</name>
<reference evidence="1 2" key="1">
    <citation type="journal article" date="2022" name="G3 (Bethesda)">
        <title>Whole-genome sequence and methylome profiling of the almond [Prunus dulcis (Mill.) D.A. Webb] cultivar 'Nonpareil'.</title>
        <authorList>
            <person name="D'Amico-Willman K.M."/>
            <person name="Ouma W.Z."/>
            <person name="Meulia T."/>
            <person name="Sideli G.M."/>
            <person name="Gradziel T.M."/>
            <person name="Fresnedo-Ramirez J."/>
        </authorList>
    </citation>
    <scope>NUCLEOTIDE SEQUENCE [LARGE SCALE GENOMIC DNA]</scope>
    <source>
        <strain evidence="1">Clone GOH B32 T37-40</strain>
    </source>
</reference>
<comment type="caution">
    <text evidence="1">The sequence shown here is derived from an EMBL/GenBank/DDBJ whole genome shotgun (WGS) entry which is preliminary data.</text>
</comment>